<gene>
    <name evidence="2" type="ordered locus">MARTH_orf879</name>
</gene>
<keyword evidence="1" id="KW-0472">Membrane</keyword>
<keyword evidence="3" id="KW-1185">Reference proteome</keyword>
<dbReference type="AlphaFoldDB" id="B3PNJ3"/>
<keyword evidence="1" id="KW-1133">Transmembrane helix</keyword>
<feature type="transmembrane region" description="Helical" evidence="1">
    <location>
        <begin position="12"/>
        <end position="35"/>
    </location>
</feature>
<reference evidence="2 3" key="1">
    <citation type="journal article" date="2008" name="Infect. Immun.">
        <title>Genome of Mycoplasma arthritidis.</title>
        <authorList>
            <person name="Dybvig K."/>
            <person name="Zuhua C."/>
            <person name="Lao P."/>
            <person name="Jordan D.S."/>
            <person name="French C.T."/>
            <person name="Tu A.H."/>
            <person name="Loraine A.E."/>
        </authorList>
    </citation>
    <scope>NUCLEOTIDE SEQUENCE [LARGE SCALE GENOMIC DNA]</scope>
    <source>
        <strain evidence="2 3">158L3-1</strain>
    </source>
</reference>
<dbReference type="STRING" id="243272.MARTH_orf879"/>
<dbReference type="Proteomes" id="UP000008812">
    <property type="component" value="Chromosome"/>
</dbReference>
<accession>B3PNJ3</accession>
<dbReference type="HOGENOM" id="CLU_1249456_0_0_14"/>
<protein>
    <submittedName>
        <fullName evidence="2">Hypothetical membrane protein</fullName>
    </submittedName>
</protein>
<proteinExistence type="predicted"/>
<keyword evidence="1" id="KW-0812">Transmembrane</keyword>
<dbReference type="eggNOG" id="ENOG5030MN6">
    <property type="taxonomic scope" value="Bacteria"/>
</dbReference>
<name>B3PNJ3_META1</name>
<dbReference type="KEGG" id="mat:MARTH_orf879"/>
<dbReference type="EMBL" id="CP001047">
    <property type="protein sequence ID" value="ACF07595.1"/>
    <property type="molecule type" value="Genomic_DNA"/>
</dbReference>
<organism evidence="2 3">
    <name type="scientific">Metamycoplasma arthritidis (strain 158L3-1)</name>
    <name type="common">Mycoplasma arthritidis</name>
    <dbReference type="NCBI Taxonomy" id="243272"/>
    <lineage>
        <taxon>Bacteria</taxon>
        <taxon>Bacillati</taxon>
        <taxon>Mycoplasmatota</taxon>
        <taxon>Mycoplasmoidales</taxon>
        <taxon>Metamycoplasmataceae</taxon>
        <taxon>Metamycoplasma</taxon>
    </lineage>
</organism>
<evidence type="ECO:0000313" key="2">
    <source>
        <dbReference type="EMBL" id="ACF07595.1"/>
    </source>
</evidence>
<evidence type="ECO:0000256" key="1">
    <source>
        <dbReference type="SAM" id="Phobius"/>
    </source>
</evidence>
<sequence length="221" mass="25210">MAKNKSSNLKINFLNVVAFLIILCILGIGVILILAGASLLGPINKGGAIACYVIGGIFVLIFVFIIAKIIAIVVSENTYKKNALDVKELFKNLSPSETQIDLDNEFNETAEAQDIEALNIYYTFIREFEQKSFKEEKIELVDYRIKIAIQNLIMRVKKTFGYFDTYLAIDFTKASTRKIGPLRRDIRKFREYFTNIREVINVADIIAKEEILKIRQAKVKE</sequence>
<feature type="transmembrane region" description="Helical" evidence="1">
    <location>
        <begin position="47"/>
        <end position="74"/>
    </location>
</feature>
<evidence type="ECO:0000313" key="3">
    <source>
        <dbReference type="Proteomes" id="UP000008812"/>
    </source>
</evidence>
<dbReference type="RefSeq" id="WP_012498552.1">
    <property type="nucleotide sequence ID" value="NC_011025.1"/>
</dbReference>